<protein>
    <submittedName>
        <fullName evidence="2">NADH dehydrogenase [ubiquinone] 1 beta subcomplex subunit 5, mitochondrial</fullName>
    </submittedName>
</protein>
<evidence type="ECO:0000256" key="1">
    <source>
        <dbReference type="SAM" id="MobiDB-lite"/>
    </source>
</evidence>
<feature type="compositionally biased region" description="Acidic residues" evidence="1">
    <location>
        <begin position="65"/>
        <end position="82"/>
    </location>
</feature>
<proteinExistence type="predicted"/>
<dbReference type="EMBL" id="BMAT01009164">
    <property type="protein sequence ID" value="GFS00047.1"/>
    <property type="molecule type" value="Genomic_DNA"/>
</dbReference>
<reference evidence="2 3" key="1">
    <citation type="journal article" date="2021" name="Elife">
        <title>Chloroplast acquisition without the gene transfer in kleptoplastic sea slugs, Plakobranchus ocellatus.</title>
        <authorList>
            <person name="Maeda T."/>
            <person name="Takahashi S."/>
            <person name="Yoshida T."/>
            <person name="Shimamura S."/>
            <person name="Takaki Y."/>
            <person name="Nagai Y."/>
            <person name="Toyoda A."/>
            <person name="Suzuki Y."/>
            <person name="Arimoto A."/>
            <person name="Ishii H."/>
            <person name="Satoh N."/>
            <person name="Nishiyama T."/>
            <person name="Hasebe M."/>
            <person name="Maruyama T."/>
            <person name="Minagawa J."/>
            <person name="Obokata J."/>
            <person name="Shigenobu S."/>
        </authorList>
    </citation>
    <scope>NUCLEOTIDE SEQUENCE [LARGE SCALE GENOMIC DNA]</scope>
</reference>
<evidence type="ECO:0000313" key="2">
    <source>
        <dbReference type="EMBL" id="GFS00047.1"/>
    </source>
</evidence>
<name>A0AAV4HQ64_9GAST</name>
<dbReference type="Proteomes" id="UP000762676">
    <property type="component" value="Unassembled WGS sequence"/>
</dbReference>
<feature type="compositionally biased region" description="Pro residues" evidence="1">
    <location>
        <begin position="17"/>
        <end position="26"/>
    </location>
</feature>
<sequence>MTPDYRYDEYGYVIPYDPYPQPPTPPKEPKYNYPDDGYDYDNDTYTFTTVESTPEPTPSPVSSDEVQEKEDSGDESMEDVDDFYWRPPPPDVPPRDEARALLKSGGEGCRCFPPRSDLGIPSMVYEQVTCPHNNSVIGHMHGAVYR</sequence>
<gene>
    <name evidence="2" type="ORF">ElyMa_004543900</name>
</gene>
<feature type="compositionally biased region" description="Low complexity" evidence="1">
    <location>
        <begin position="43"/>
        <end position="54"/>
    </location>
</feature>
<evidence type="ECO:0000313" key="3">
    <source>
        <dbReference type="Proteomes" id="UP000762676"/>
    </source>
</evidence>
<organism evidence="2 3">
    <name type="scientific">Elysia marginata</name>
    <dbReference type="NCBI Taxonomy" id="1093978"/>
    <lineage>
        <taxon>Eukaryota</taxon>
        <taxon>Metazoa</taxon>
        <taxon>Spiralia</taxon>
        <taxon>Lophotrochozoa</taxon>
        <taxon>Mollusca</taxon>
        <taxon>Gastropoda</taxon>
        <taxon>Heterobranchia</taxon>
        <taxon>Euthyneura</taxon>
        <taxon>Panpulmonata</taxon>
        <taxon>Sacoglossa</taxon>
        <taxon>Placobranchoidea</taxon>
        <taxon>Plakobranchidae</taxon>
        <taxon>Elysia</taxon>
    </lineage>
</organism>
<accession>A0AAV4HQ64</accession>
<feature type="region of interest" description="Disordered" evidence="1">
    <location>
        <begin position="1"/>
        <end position="98"/>
    </location>
</feature>
<comment type="caution">
    <text evidence="2">The sequence shown here is derived from an EMBL/GenBank/DDBJ whole genome shotgun (WGS) entry which is preliminary data.</text>
</comment>
<dbReference type="AlphaFoldDB" id="A0AAV4HQ64"/>
<keyword evidence="3" id="KW-1185">Reference proteome</keyword>